<comment type="cofactor">
    <cofactor evidence="1">
        <name>Cu(2+)</name>
        <dbReference type="ChEBI" id="CHEBI:29036"/>
    </cofactor>
</comment>
<dbReference type="PANTHER" id="PTHR36575">
    <property type="entry name" value="BINDING PROTEIN, PUTATIVE (AFU_ORTHOLOGUE AFUA_1G14430)-RELATED"/>
    <property type="match status" value="1"/>
</dbReference>
<comment type="similarity">
    <text evidence="6">Belongs to the polysaccharide monooxygenase AA13 family.</text>
</comment>
<evidence type="ECO:0000256" key="6">
    <source>
        <dbReference type="ARBA" id="ARBA00034311"/>
    </source>
</evidence>
<proteinExistence type="inferred from homology"/>
<reference evidence="9" key="1">
    <citation type="journal article" date="2020" name="Stud. Mycol.">
        <title>101 Dothideomycetes genomes: A test case for predicting lifestyles and emergence of pathogens.</title>
        <authorList>
            <person name="Haridas S."/>
            <person name="Albert R."/>
            <person name="Binder M."/>
            <person name="Bloem J."/>
            <person name="LaButti K."/>
            <person name="Salamov A."/>
            <person name="Andreopoulos B."/>
            <person name="Baker S."/>
            <person name="Barry K."/>
            <person name="Bills G."/>
            <person name="Bluhm B."/>
            <person name="Cannon C."/>
            <person name="Castanera R."/>
            <person name="Culley D."/>
            <person name="Daum C."/>
            <person name="Ezra D."/>
            <person name="Gonzalez J."/>
            <person name="Henrissat B."/>
            <person name="Kuo A."/>
            <person name="Liang C."/>
            <person name="Lipzen A."/>
            <person name="Lutzoni F."/>
            <person name="Magnuson J."/>
            <person name="Mondo S."/>
            <person name="Nolan M."/>
            <person name="Ohm R."/>
            <person name="Pangilinan J."/>
            <person name="Park H.-J."/>
            <person name="Ramirez L."/>
            <person name="Alfaro M."/>
            <person name="Sun H."/>
            <person name="Tritt A."/>
            <person name="Yoshinaga Y."/>
            <person name="Zwiers L.-H."/>
            <person name="Turgeon B."/>
            <person name="Goodwin S."/>
            <person name="Spatafora J."/>
            <person name="Crous P."/>
            <person name="Grigoriev I."/>
        </authorList>
    </citation>
    <scope>NUCLEOTIDE SEQUENCE [LARGE SCALE GENOMIC DNA]</scope>
    <source>
        <strain evidence="9">CECT 20119</strain>
    </source>
</reference>
<dbReference type="AlphaFoldDB" id="A0A6A6GKP5"/>
<keyword evidence="9" id="KW-1185">Reference proteome</keyword>
<evidence type="ECO:0000313" key="8">
    <source>
        <dbReference type="EMBL" id="KAF2226305.1"/>
    </source>
</evidence>
<gene>
    <name evidence="8" type="ORF">BDZ85DRAFT_173532</name>
</gene>
<sequence length="215" mass="22026">MKSYNTILATAGLVASVSAHGRFMSPAPRTAGQAFAGACGQQAFYQVSADPNGNVQGLLQVVRGQSDYRADACIANLCKGLKYEDNTDKVQRYTAGQVVPMTFNVAAPHTGSANVSVVRTSDNTVIGQPLKSWSNFAPNAGGAAPDQGSFSITIPDTGSECASPGACVLQHWWDADKPNISQTYESCIDVVIGGGSSGGDAPAPAPSSSAAAEPV</sequence>
<dbReference type="EMBL" id="ML992502">
    <property type="protein sequence ID" value="KAF2226305.1"/>
    <property type="molecule type" value="Genomic_DNA"/>
</dbReference>
<evidence type="ECO:0000259" key="7">
    <source>
        <dbReference type="Pfam" id="PF03067"/>
    </source>
</evidence>
<dbReference type="OrthoDB" id="120613at2759"/>
<evidence type="ECO:0000313" key="9">
    <source>
        <dbReference type="Proteomes" id="UP000799538"/>
    </source>
</evidence>
<dbReference type="InterPro" id="IPR004302">
    <property type="entry name" value="Cellulose/chitin-bd_N"/>
</dbReference>
<evidence type="ECO:0000256" key="4">
    <source>
        <dbReference type="ARBA" id="ARBA00023157"/>
    </source>
</evidence>
<organism evidence="8 9">
    <name type="scientific">Elsinoe ampelina</name>
    <dbReference type="NCBI Taxonomy" id="302913"/>
    <lineage>
        <taxon>Eukaryota</taxon>
        <taxon>Fungi</taxon>
        <taxon>Dikarya</taxon>
        <taxon>Ascomycota</taxon>
        <taxon>Pezizomycotina</taxon>
        <taxon>Dothideomycetes</taxon>
        <taxon>Dothideomycetidae</taxon>
        <taxon>Myriangiales</taxon>
        <taxon>Elsinoaceae</taxon>
        <taxon>Elsinoe</taxon>
    </lineage>
</organism>
<keyword evidence="4" id="KW-1015">Disulfide bond</keyword>
<dbReference type="Proteomes" id="UP000799538">
    <property type="component" value="Unassembled WGS sequence"/>
</dbReference>
<dbReference type="PANTHER" id="PTHR36575:SF2">
    <property type="entry name" value="CHITIN-BINDING TYPE-4 DOMAIN-CONTAINING PROTEIN-RELATED"/>
    <property type="match status" value="1"/>
</dbReference>
<dbReference type="InterPro" id="IPR052282">
    <property type="entry name" value="Starch-active_LPMO"/>
</dbReference>
<dbReference type="Pfam" id="PF03067">
    <property type="entry name" value="LPMO_10"/>
    <property type="match status" value="1"/>
</dbReference>
<name>A0A6A6GKP5_9PEZI</name>
<dbReference type="Gene3D" id="2.70.50.70">
    <property type="match status" value="1"/>
</dbReference>
<accession>A0A6A6GKP5</accession>
<evidence type="ECO:0000256" key="5">
    <source>
        <dbReference type="ARBA" id="ARBA00023180"/>
    </source>
</evidence>
<evidence type="ECO:0000256" key="3">
    <source>
        <dbReference type="ARBA" id="ARBA00023008"/>
    </source>
</evidence>
<feature type="non-terminal residue" evidence="8">
    <location>
        <position position="215"/>
    </location>
</feature>
<keyword evidence="2" id="KW-0479">Metal-binding</keyword>
<protein>
    <recommendedName>
        <fullName evidence="7">Chitin-binding type-4 domain-containing protein</fullName>
    </recommendedName>
</protein>
<keyword evidence="5" id="KW-0325">Glycoprotein</keyword>
<keyword evidence="3" id="KW-0186">Copper</keyword>
<evidence type="ECO:0000256" key="2">
    <source>
        <dbReference type="ARBA" id="ARBA00022723"/>
    </source>
</evidence>
<dbReference type="GO" id="GO:0046872">
    <property type="term" value="F:metal ion binding"/>
    <property type="evidence" value="ECO:0007669"/>
    <property type="project" value="UniProtKB-KW"/>
</dbReference>
<evidence type="ECO:0000256" key="1">
    <source>
        <dbReference type="ARBA" id="ARBA00001973"/>
    </source>
</evidence>
<feature type="domain" description="Chitin-binding type-4" evidence="7">
    <location>
        <begin position="20"/>
        <end position="190"/>
    </location>
</feature>